<dbReference type="InterPro" id="IPR007110">
    <property type="entry name" value="Ig-like_dom"/>
</dbReference>
<keyword evidence="5" id="KW-0812">Transmembrane</keyword>
<dbReference type="PANTHER" id="PTHR44991:SF1">
    <property type="entry name" value="IMMUNOGLOBULIN SUPERFAMILY MEMBER 5"/>
    <property type="match status" value="1"/>
</dbReference>
<reference evidence="7" key="1">
    <citation type="submission" date="2025-08" db="UniProtKB">
        <authorList>
            <consortium name="Ensembl"/>
        </authorList>
    </citation>
    <scope>IDENTIFICATION</scope>
</reference>
<evidence type="ECO:0000259" key="6">
    <source>
        <dbReference type="PROSITE" id="PS50835"/>
    </source>
</evidence>
<keyword evidence="5" id="KW-1133">Transmembrane helix</keyword>
<name>A0A9J8C593_CYPCA</name>
<protein>
    <submittedName>
        <fullName evidence="7">Immunoglobulin superfamily, member 5a</fullName>
    </submittedName>
</protein>
<keyword evidence="2 5" id="KW-0472">Membrane</keyword>
<dbReference type="InterPro" id="IPR053896">
    <property type="entry name" value="BTN3A2-like_Ig-C"/>
</dbReference>
<dbReference type="Pfam" id="PF00047">
    <property type="entry name" value="ig"/>
    <property type="match status" value="1"/>
</dbReference>
<dbReference type="Proteomes" id="UP001108240">
    <property type="component" value="Unplaced"/>
</dbReference>
<feature type="compositionally biased region" description="Polar residues" evidence="4">
    <location>
        <begin position="279"/>
        <end position="295"/>
    </location>
</feature>
<feature type="domain" description="Ig-like" evidence="6">
    <location>
        <begin position="124"/>
        <end position="223"/>
    </location>
</feature>
<keyword evidence="8" id="KW-1185">Reference proteome</keyword>
<dbReference type="Ensembl" id="ENSCCRT00000202502.1">
    <property type="protein sequence ID" value="ENSCCRP00000160520.1"/>
    <property type="gene ID" value="ENSCCRG00000036108.2"/>
</dbReference>
<evidence type="ECO:0000256" key="5">
    <source>
        <dbReference type="SAM" id="Phobius"/>
    </source>
</evidence>
<dbReference type="GO" id="GO:0016020">
    <property type="term" value="C:membrane"/>
    <property type="evidence" value="ECO:0007669"/>
    <property type="project" value="UniProtKB-SubCell"/>
</dbReference>
<evidence type="ECO:0000256" key="4">
    <source>
        <dbReference type="SAM" id="MobiDB-lite"/>
    </source>
</evidence>
<proteinExistence type="predicted"/>
<feature type="transmembrane region" description="Helical" evidence="5">
    <location>
        <begin position="236"/>
        <end position="261"/>
    </location>
</feature>
<evidence type="ECO:0000256" key="1">
    <source>
        <dbReference type="ARBA" id="ARBA00004370"/>
    </source>
</evidence>
<dbReference type="Pfam" id="PF22705">
    <property type="entry name" value="C2-set_3"/>
    <property type="match status" value="1"/>
</dbReference>
<evidence type="ECO:0000313" key="8">
    <source>
        <dbReference type="Proteomes" id="UP001108240"/>
    </source>
</evidence>
<dbReference type="InterPro" id="IPR013151">
    <property type="entry name" value="Immunoglobulin_dom"/>
</dbReference>
<feature type="region of interest" description="Disordered" evidence="4">
    <location>
        <begin position="277"/>
        <end position="299"/>
    </location>
</feature>
<feature type="domain" description="Ig-like" evidence="6">
    <location>
        <begin position="32"/>
        <end position="119"/>
    </location>
</feature>
<dbReference type="InterPro" id="IPR013783">
    <property type="entry name" value="Ig-like_fold"/>
</dbReference>
<keyword evidence="3" id="KW-0393">Immunoglobulin domain</keyword>
<dbReference type="SUPFAM" id="SSF48726">
    <property type="entry name" value="Immunoglobulin"/>
    <property type="match status" value="2"/>
</dbReference>
<dbReference type="SMART" id="SM00409">
    <property type="entry name" value="IG"/>
    <property type="match status" value="2"/>
</dbReference>
<evidence type="ECO:0000256" key="2">
    <source>
        <dbReference type="ARBA" id="ARBA00023136"/>
    </source>
</evidence>
<dbReference type="AlphaFoldDB" id="A0A9J8C593"/>
<organism evidence="7 8">
    <name type="scientific">Cyprinus carpio carpio</name>
    <dbReference type="NCBI Taxonomy" id="630221"/>
    <lineage>
        <taxon>Eukaryota</taxon>
        <taxon>Metazoa</taxon>
        <taxon>Chordata</taxon>
        <taxon>Craniata</taxon>
        <taxon>Vertebrata</taxon>
        <taxon>Euteleostomi</taxon>
        <taxon>Actinopterygii</taxon>
        <taxon>Neopterygii</taxon>
        <taxon>Teleostei</taxon>
        <taxon>Ostariophysi</taxon>
        <taxon>Cypriniformes</taxon>
        <taxon>Cyprinidae</taxon>
        <taxon>Cyprininae</taxon>
        <taxon>Cyprinus</taxon>
    </lineage>
</organism>
<dbReference type="Gene3D" id="2.60.40.10">
    <property type="entry name" value="Immunoglobulins"/>
    <property type="match status" value="2"/>
</dbReference>
<evidence type="ECO:0000313" key="7">
    <source>
        <dbReference type="Ensembl" id="ENSCCRP00000160520.1"/>
    </source>
</evidence>
<accession>A0A9J8C593</accession>
<dbReference type="InterPro" id="IPR036179">
    <property type="entry name" value="Ig-like_dom_sf"/>
</dbReference>
<dbReference type="OMA" id="GMINITG"/>
<dbReference type="PROSITE" id="PS50835">
    <property type="entry name" value="IG_LIKE"/>
    <property type="match status" value="2"/>
</dbReference>
<dbReference type="PANTHER" id="PTHR44991">
    <property type="entry name" value="IMMUNOGLOBULIN SUPERFAMILY MEMBER 5"/>
    <property type="match status" value="1"/>
</dbReference>
<dbReference type="GeneTree" id="ENSGT00940000165615"/>
<sequence length="391" mass="43629">MKGCGCWCDGNLGNMYVFRLCIFLLITTVASAQVQLQPLNAAVLRGSKARFNCSTTQPPSVMNWMVNGRLVIAILEASGVWNSTDRFSAKNFTTPGDYKWEFIMSNVQRDDAGEVTCQVLGGAPQLATLSIQERGSVEIVGGNQTKMEGAQTEFQCRALGWFPEPSMSWSVNGVANSCNRSSVTQGNLFNSNCTLTVTAVKNSSVQCLVSVPALSTPDSSTVFLTVEKLAKRDQTVLIAVTVAFSAAALLFLIIYGIIFFCMRRKKKSSYQEEIRRARIQSQNRTPDTENLQGQDNRGYIRDGHDGHTNGGVWYTNHSNKHQVMPLIKLKVKIKPKLHLFTSFIHILDLVLNDSPVQTIQRKIVFIIFRQNEKRSFFSHVKCLIMEVKRVV</sequence>
<dbReference type="InterPro" id="IPR003599">
    <property type="entry name" value="Ig_sub"/>
</dbReference>
<reference evidence="7" key="2">
    <citation type="submission" date="2025-09" db="UniProtKB">
        <authorList>
            <consortium name="Ensembl"/>
        </authorList>
    </citation>
    <scope>IDENTIFICATION</scope>
</reference>
<comment type="subcellular location">
    <subcellularLocation>
        <location evidence="1">Membrane</location>
    </subcellularLocation>
</comment>
<evidence type="ECO:0000256" key="3">
    <source>
        <dbReference type="ARBA" id="ARBA00023319"/>
    </source>
</evidence>